<feature type="compositionally biased region" description="Polar residues" evidence="1">
    <location>
        <begin position="74"/>
        <end position="94"/>
    </location>
</feature>
<accession>A0AAU9ND36</accession>
<dbReference type="Proteomes" id="UP001157418">
    <property type="component" value="Unassembled WGS sequence"/>
</dbReference>
<keyword evidence="3" id="KW-1185">Reference proteome</keyword>
<name>A0AAU9ND36_9ASTR</name>
<sequence>MASEPKPPTTERVSNITGQFQNHQSSSSSGRRRVVGTISNCNTVEPSDHHRDRGLLLPRFVAARRPPLLRSPLHSVSPTKSSFVSPPQVTNSDIETIRYPPSSRYDLSPSSSSRSA</sequence>
<evidence type="ECO:0000256" key="1">
    <source>
        <dbReference type="SAM" id="MobiDB-lite"/>
    </source>
</evidence>
<gene>
    <name evidence="2" type="ORF">LVIROSA_LOCUS19490</name>
</gene>
<evidence type="ECO:0000313" key="3">
    <source>
        <dbReference type="Proteomes" id="UP001157418"/>
    </source>
</evidence>
<feature type="region of interest" description="Disordered" evidence="1">
    <location>
        <begin position="69"/>
        <end position="116"/>
    </location>
</feature>
<dbReference type="EMBL" id="CAKMRJ010003334">
    <property type="protein sequence ID" value="CAH1432868.1"/>
    <property type="molecule type" value="Genomic_DNA"/>
</dbReference>
<dbReference type="AlphaFoldDB" id="A0AAU9ND36"/>
<feature type="region of interest" description="Disordered" evidence="1">
    <location>
        <begin position="1"/>
        <end position="54"/>
    </location>
</feature>
<reference evidence="2 3" key="1">
    <citation type="submission" date="2022-01" db="EMBL/GenBank/DDBJ databases">
        <authorList>
            <person name="Xiong W."/>
            <person name="Schranz E."/>
        </authorList>
    </citation>
    <scope>NUCLEOTIDE SEQUENCE [LARGE SCALE GENOMIC DNA]</scope>
</reference>
<feature type="compositionally biased region" description="Low complexity" evidence="1">
    <location>
        <begin position="98"/>
        <end position="116"/>
    </location>
</feature>
<protein>
    <submittedName>
        <fullName evidence="2">Uncharacterized protein</fullName>
    </submittedName>
</protein>
<evidence type="ECO:0000313" key="2">
    <source>
        <dbReference type="EMBL" id="CAH1432868.1"/>
    </source>
</evidence>
<proteinExistence type="predicted"/>
<comment type="caution">
    <text evidence="2">The sequence shown here is derived from an EMBL/GenBank/DDBJ whole genome shotgun (WGS) entry which is preliminary data.</text>
</comment>
<organism evidence="2 3">
    <name type="scientific">Lactuca virosa</name>
    <dbReference type="NCBI Taxonomy" id="75947"/>
    <lineage>
        <taxon>Eukaryota</taxon>
        <taxon>Viridiplantae</taxon>
        <taxon>Streptophyta</taxon>
        <taxon>Embryophyta</taxon>
        <taxon>Tracheophyta</taxon>
        <taxon>Spermatophyta</taxon>
        <taxon>Magnoliopsida</taxon>
        <taxon>eudicotyledons</taxon>
        <taxon>Gunneridae</taxon>
        <taxon>Pentapetalae</taxon>
        <taxon>asterids</taxon>
        <taxon>campanulids</taxon>
        <taxon>Asterales</taxon>
        <taxon>Asteraceae</taxon>
        <taxon>Cichorioideae</taxon>
        <taxon>Cichorieae</taxon>
        <taxon>Lactucinae</taxon>
        <taxon>Lactuca</taxon>
    </lineage>
</organism>
<feature type="compositionally biased region" description="Polar residues" evidence="1">
    <location>
        <begin position="11"/>
        <end position="24"/>
    </location>
</feature>